<evidence type="ECO:0008006" key="5">
    <source>
        <dbReference type="Google" id="ProtNLM"/>
    </source>
</evidence>
<feature type="chain" id="PRO_5037301332" description="Lipoprotein" evidence="2">
    <location>
        <begin position="22"/>
        <end position="168"/>
    </location>
</feature>
<evidence type="ECO:0000313" key="4">
    <source>
        <dbReference type="Proteomes" id="UP000661858"/>
    </source>
</evidence>
<dbReference type="Proteomes" id="UP000661858">
    <property type="component" value="Unassembled WGS sequence"/>
</dbReference>
<sequence length="168" mass="16517">MRPLYVPVRLAVAALAVTAAAGCVNVGDDAGRARPVHSAGQRGGEAPDGGPVAGVGDLGHEEAAADGKHGHGRKKKPGKPVSASARPSRAGSASAVPAKPGRTEKPGEPEPSAVPPTPPASTPPPEPPASTPPPVSEPPSAEPSSSAHEETEPQLVQREPAPAAGVAV</sequence>
<protein>
    <recommendedName>
        <fullName evidence="5">Lipoprotein</fullName>
    </recommendedName>
</protein>
<feature type="compositionally biased region" description="Basic and acidic residues" evidence="1">
    <location>
        <begin position="58"/>
        <end position="69"/>
    </location>
</feature>
<organism evidence="3 4">
    <name type="scientific">Streptomyces actinomycinicus</name>
    <dbReference type="NCBI Taxonomy" id="1695166"/>
    <lineage>
        <taxon>Bacteria</taxon>
        <taxon>Bacillati</taxon>
        <taxon>Actinomycetota</taxon>
        <taxon>Actinomycetes</taxon>
        <taxon>Kitasatosporales</taxon>
        <taxon>Streptomycetaceae</taxon>
        <taxon>Streptomyces</taxon>
    </lineage>
</organism>
<dbReference type="PROSITE" id="PS51257">
    <property type="entry name" value="PROKAR_LIPOPROTEIN"/>
    <property type="match status" value="1"/>
</dbReference>
<dbReference type="AlphaFoldDB" id="A0A937EJA5"/>
<evidence type="ECO:0000313" key="3">
    <source>
        <dbReference type="EMBL" id="MBL1083417.1"/>
    </source>
</evidence>
<feature type="compositionally biased region" description="Pro residues" evidence="1">
    <location>
        <begin position="112"/>
        <end position="141"/>
    </location>
</feature>
<name>A0A937EJA5_9ACTN</name>
<evidence type="ECO:0000256" key="1">
    <source>
        <dbReference type="SAM" id="MobiDB-lite"/>
    </source>
</evidence>
<accession>A0A937EJA5</accession>
<feature type="region of interest" description="Disordered" evidence="1">
    <location>
        <begin position="29"/>
        <end position="168"/>
    </location>
</feature>
<feature type="compositionally biased region" description="Gly residues" evidence="1">
    <location>
        <begin position="41"/>
        <end position="57"/>
    </location>
</feature>
<keyword evidence="4" id="KW-1185">Reference proteome</keyword>
<feature type="signal peptide" evidence="2">
    <location>
        <begin position="1"/>
        <end position="21"/>
    </location>
</feature>
<reference evidence="3" key="1">
    <citation type="submission" date="2021-01" db="EMBL/GenBank/DDBJ databases">
        <title>WGS of actinomycetes isolated from Thailand.</title>
        <authorList>
            <person name="Thawai C."/>
        </authorList>
    </citation>
    <scope>NUCLEOTIDE SEQUENCE</scope>
    <source>
        <strain evidence="3">RCU-197</strain>
    </source>
</reference>
<proteinExistence type="predicted"/>
<evidence type="ECO:0000256" key="2">
    <source>
        <dbReference type="SAM" id="SignalP"/>
    </source>
</evidence>
<dbReference type="EMBL" id="JAERRK010000006">
    <property type="protein sequence ID" value="MBL1083417.1"/>
    <property type="molecule type" value="Genomic_DNA"/>
</dbReference>
<comment type="caution">
    <text evidence="3">The sequence shown here is derived from an EMBL/GenBank/DDBJ whole genome shotgun (WGS) entry which is preliminary data.</text>
</comment>
<keyword evidence="2" id="KW-0732">Signal</keyword>
<gene>
    <name evidence="3" type="ORF">JK359_15765</name>
</gene>
<feature type="compositionally biased region" description="Low complexity" evidence="1">
    <location>
        <begin position="79"/>
        <end position="98"/>
    </location>
</feature>